<evidence type="ECO:0000256" key="1">
    <source>
        <dbReference type="SAM" id="MobiDB-lite"/>
    </source>
</evidence>
<feature type="compositionally biased region" description="Basic and acidic residues" evidence="1">
    <location>
        <begin position="1"/>
        <end position="10"/>
    </location>
</feature>
<dbReference type="Proteomes" id="UP001497482">
    <property type="component" value="Chromosome 1"/>
</dbReference>
<name>A0AAV2J0E4_KNICA</name>
<accession>A0AAV2J0E4</accession>
<feature type="region of interest" description="Disordered" evidence="1">
    <location>
        <begin position="1"/>
        <end position="79"/>
    </location>
</feature>
<gene>
    <name evidence="2" type="ORF">KC01_LOCUS2126</name>
</gene>
<proteinExistence type="predicted"/>
<protein>
    <submittedName>
        <fullName evidence="2">Uncharacterized protein</fullName>
    </submittedName>
</protein>
<dbReference type="EMBL" id="OZ035823">
    <property type="protein sequence ID" value="CAL1569738.1"/>
    <property type="molecule type" value="Genomic_DNA"/>
</dbReference>
<evidence type="ECO:0000313" key="2">
    <source>
        <dbReference type="EMBL" id="CAL1569738.1"/>
    </source>
</evidence>
<dbReference type="AlphaFoldDB" id="A0AAV2J0E4"/>
<organism evidence="2 3">
    <name type="scientific">Knipowitschia caucasica</name>
    <name type="common">Caucasian dwarf goby</name>
    <name type="synonym">Pomatoschistus caucasicus</name>
    <dbReference type="NCBI Taxonomy" id="637954"/>
    <lineage>
        <taxon>Eukaryota</taxon>
        <taxon>Metazoa</taxon>
        <taxon>Chordata</taxon>
        <taxon>Craniata</taxon>
        <taxon>Vertebrata</taxon>
        <taxon>Euteleostomi</taxon>
        <taxon>Actinopterygii</taxon>
        <taxon>Neopterygii</taxon>
        <taxon>Teleostei</taxon>
        <taxon>Neoteleostei</taxon>
        <taxon>Acanthomorphata</taxon>
        <taxon>Gobiaria</taxon>
        <taxon>Gobiiformes</taxon>
        <taxon>Gobioidei</taxon>
        <taxon>Gobiidae</taxon>
        <taxon>Gobiinae</taxon>
        <taxon>Knipowitschia</taxon>
    </lineage>
</organism>
<reference evidence="2 3" key="1">
    <citation type="submission" date="2024-04" db="EMBL/GenBank/DDBJ databases">
        <authorList>
            <person name="Waldvogel A.-M."/>
            <person name="Schoenle A."/>
        </authorList>
    </citation>
    <scope>NUCLEOTIDE SEQUENCE [LARGE SCALE GENOMIC DNA]</scope>
</reference>
<sequence>MFWSQHEKPTHHMSRTLAALTQTEEAPPPRTQATPTHNSRHDPRFPQASVVSEAPMVNTNTCGVSGHQHDQKPQRHWPQQLQNHSTVFSGLDLAKCSLLMWDDRFR</sequence>
<keyword evidence="3" id="KW-1185">Reference proteome</keyword>
<evidence type="ECO:0000313" key="3">
    <source>
        <dbReference type="Proteomes" id="UP001497482"/>
    </source>
</evidence>